<dbReference type="EMBL" id="CP149822">
    <property type="protein sequence ID" value="WZN43373.1"/>
    <property type="molecule type" value="Genomic_DNA"/>
</dbReference>
<sequence length="337" mass="36679">MKKLLSGFIFLILAATGLFFALISRSDKPGSTRTAVPRIYEGLSATPACTLHTAGGIHVLAAYDGKVYHLDQKAGVLHRTDMPSGRTDTACIPGKYFAEIPASLQVDSTGIYVYPANQQKIYIFPHNGGAPDSVSARSLNYSRGARLPDGSYYIHRYDASSKKSSLRQVDYQHTGADTKLLYEFPHTDDGGLASDGQLILAAGEWPVIYLQNHNADVVVCGQDGGYQIFQTIDRTPAENSVVKAPDGSWSISSKMLFVNMDAASDGKFLYVLSRAVSHHQPTTAPEVDLYRLPGGEYAGSFRLPAMEKSGVRHIAVGDGLLYASYQHHIVAYQLQFP</sequence>
<gene>
    <name evidence="1" type="ORF">WJU16_10050</name>
</gene>
<proteinExistence type="predicted"/>
<evidence type="ECO:0000313" key="2">
    <source>
        <dbReference type="Proteomes" id="UP001485459"/>
    </source>
</evidence>
<dbReference type="RefSeq" id="WP_341838184.1">
    <property type="nucleotide sequence ID" value="NZ_CP149822.1"/>
</dbReference>
<dbReference type="SUPFAM" id="SSF63829">
    <property type="entry name" value="Calcium-dependent phosphotriesterase"/>
    <property type="match status" value="1"/>
</dbReference>
<name>A0ABZ2YV86_9BACT</name>
<reference evidence="2" key="1">
    <citation type="submission" date="2024-03" db="EMBL/GenBank/DDBJ databases">
        <title>Chitinophaga horti sp. nov., isolated from garden soil.</title>
        <authorList>
            <person name="Lee D.S."/>
            <person name="Han D.M."/>
            <person name="Baek J.H."/>
            <person name="Choi D.G."/>
            <person name="Jeon J.H."/>
            <person name="Jeon C.O."/>
        </authorList>
    </citation>
    <scope>NUCLEOTIDE SEQUENCE [LARGE SCALE GENOMIC DNA]</scope>
    <source>
        <strain evidence="2">GPA1</strain>
    </source>
</reference>
<keyword evidence="2" id="KW-1185">Reference proteome</keyword>
<protein>
    <submittedName>
        <fullName evidence="1">Uncharacterized protein</fullName>
    </submittedName>
</protein>
<dbReference type="Proteomes" id="UP001485459">
    <property type="component" value="Chromosome"/>
</dbReference>
<evidence type="ECO:0000313" key="1">
    <source>
        <dbReference type="EMBL" id="WZN43373.1"/>
    </source>
</evidence>
<accession>A0ABZ2YV86</accession>
<organism evidence="1 2">
    <name type="scientific">Chitinophaga pollutisoli</name>
    <dbReference type="NCBI Taxonomy" id="3133966"/>
    <lineage>
        <taxon>Bacteria</taxon>
        <taxon>Pseudomonadati</taxon>
        <taxon>Bacteroidota</taxon>
        <taxon>Chitinophagia</taxon>
        <taxon>Chitinophagales</taxon>
        <taxon>Chitinophagaceae</taxon>
        <taxon>Chitinophaga</taxon>
    </lineage>
</organism>